<keyword evidence="8 9" id="KW-0804">Transcription</keyword>
<evidence type="ECO:0000313" key="12">
    <source>
        <dbReference type="EMBL" id="AMM32442.1"/>
    </source>
</evidence>
<proteinExistence type="predicted"/>
<dbReference type="InterPro" id="IPR036388">
    <property type="entry name" value="WH-like_DNA-bd_sf"/>
</dbReference>
<keyword evidence="4 9" id="KW-0902">Two-component regulatory system</keyword>
<dbReference type="PIRSF" id="PIRSF006171">
    <property type="entry name" value="RR_citrat_malat"/>
    <property type="match status" value="1"/>
</dbReference>
<name>A0A127A471_9MICC</name>
<feature type="domain" description="Response regulatory" evidence="11">
    <location>
        <begin position="15"/>
        <end position="136"/>
    </location>
</feature>
<dbReference type="GO" id="GO:0003677">
    <property type="term" value="F:DNA binding"/>
    <property type="evidence" value="ECO:0007669"/>
    <property type="project" value="UniProtKB-KW"/>
</dbReference>
<dbReference type="InterPro" id="IPR036390">
    <property type="entry name" value="WH_DNA-bd_sf"/>
</dbReference>
<organism evidence="12 13">
    <name type="scientific">Sinomonas atrocyanea</name>
    <dbReference type="NCBI Taxonomy" id="37927"/>
    <lineage>
        <taxon>Bacteria</taxon>
        <taxon>Bacillati</taxon>
        <taxon>Actinomycetota</taxon>
        <taxon>Actinomycetes</taxon>
        <taxon>Micrococcales</taxon>
        <taxon>Micrococcaceae</taxon>
        <taxon>Sinomonas</taxon>
    </lineage>
</organism>
<evidence type="ECO:0000256" key="5">
    <source>
        <dbReference type="ARBA" id="ARBA00023015"/>
    </source>
</evidence>
<dbReference type="GO" id="GO:0005737">
    <property type="term" value="C:cytoplasm"/>
    <property type="evidence" value="ECO:0007669"/>
    <property type="project" value="UniProtKB-SubCell"/>
</dbReference>
<dbReference type="Gene3D" id="3.40.50.2300">
    <property type="match status" value="1"/>
</dbReference>
<keyword evidence="3 10" id="KW-0597">Phosphoprotein</keyword>
<evidence type="ECO:0000256" key="8">
    <source>
        <dbReference type="ARBA" id="ARBA00023163"/>
    </source>
</evidence>
<evidence type="ECO:0000256" key="6">
    <source>
        <dbReference type="ARBA" id="ARBA00023125"/>
    </source>
</evidence>
<evidence type="ECO:0000256" key="4">
    <source>
        <dbReference type="ARBA" id="ARBA00023012"/>
    </source>
</evidence>
<dbReference type="InterPro" id="IPR011006">
    <property type="entry name" value="CheY-like_superfamily"/>
</dbReference>
<dbReference type="Pfam" id="PF20714">
    <property type="entry name" value="HTH_64"/>
    <property type="match status" value="1"/>
</dbReference>
<dbReference type="Gene3D" id="1.10.10.10">
    <property type="entry name" value="Winged helix-like DNA-binding domain superfamily/Winged helix DNA-binding domain"/>
    <property type="match status" value="1"/>
</dbReference>
<dbReference type="RefSeq" id="WP_066497366.1">
    <property type="nucleotide sequence ID" value="NZ_BJMO01000010.1"/>
</dbReference>
<dbReference type="KEGG" id="satk:SA2016_1768"/>
<evidence type="ECO:0000256" key="3">
    <source>
        <dbReference type="ARBA" id="ARBA00022553"/>
    </source>
</evidence>
<dbReference type="PANTHER" id="PTHR45526">
    <property type="entry name" value="TRANSCRIPTIONAL REGULATORY PROTEIN DPIA"/>
    <property type="match status" value="1"/>
</dbReference>
<keyword evidence="5 9" id="KW-0805">Transcription regulation</keyword>
<dbReference type="InterPro" id="IPR001789">
    <property type="entry name" value="Sig_transdc_resp-reg_receiver"/>
</dbReference>
<dbReference type="Proteomes" id="UP000070134">
    <property type="component" value="Chromosome"/>
</dbReference>
<dbReference type="GO" id="GO:0000156">
    <property type="term" value="F:phosphorelay response regulator activity"/>
    <property type="evidence" value="ECO:0007669"/>
    <property type="project" value="TreeGrafter"/>
</dbReference>
<sequence>MSAAKGRGSATSGIRVLVVEDEPIAAAAHAAYVERVPGFVHAGTARDGASALRLAGELAAAGEPVDLVLLDMNLPDLHGLDVGRRMRAAGHPVDIIAITAVRELPVVRRAISVGVVQYLIKPFTFAAFAERLEHYRAYREALADGAGPASQAAVDEALAALRAPVARPLPKGLSAGTLEAVRDFLRAKAAPVSASEVTEAVGVSRVTARRYLEHLAETKEVTRSARYGAPGRPENEYRWNG</sequence>
<evidence type="ECO:0000256" key="7">
    <source>
        <dbReference type="ARBA" id="ARBA00023159"/>
    </source>
</evidence>
<dbReference type="InterPro" id="IPR024187">
    <property type="entry name" value="Sig_transdc_resp-reg_cit/mal"/>
</dbReference>
<keyword evidence="6 9" id="KW-0238">DNA-binding</keyword>
<evidence type="ECO:0000259" key="11">
    <source>
        <dbReference type="PROSITE" id="PS50110"/>
    </source>
</evidence>
<keyword evidence="2 9" id="KW-0963">Cytoplasm</keyword>
<dbReference type="PANTHER" id="PTHR45526:SF1">
    <property type="entry name" value="TRANSCRIPTIONAL REGULATORY PROTEIN DCUR-RELATED"/>
    <property type="match status" value="1"/>
</dbReference>
<dbReference type="InterPro" id="IPR051271">
    <property type="entry name" value="2C-system_Tx_regulators"/>
</dbReference>
<dbReference type="OrthoDB" id="7187989at2"/>
<dbReference type="STRING" id="37927.SA2016_1768"/>
<dbReference type="AlphaFoldDB" id="A0A127A471"/>
<keyword evidence="7 9" id="KW-0010">Activator</keyword>
<dbReference type="SMART" id="SM00448">
    <property type="entry name" value="REC"/>
    <property type="match status" value="1"/>
</dbReference>
<evidence type="ECO:0000256" key="9">
    <source>
        <dbReference type="PIRNR" id="PIRNR006171"/>
    </source>
</evidence>
<dbReference type="PROSITE" id="PS50110">
    <property type="entry name" value="RESPONSE_REGULATORY"/>
    <property type="match status" value="1"/>
</dbReference>
<dbReference type="EMBL" id="CP014518">
    <property type="protein sequence ID" value="AMM32442.1"/>
    <property type="molecule type" value="Genomic_DNA"/>
</dbReference>
<keyword evidence="13" id="KW-1185">Reference proteome</keyword>
<evidence type="ECO:0000256" key="1">
    <source>
        <dbReference type="ARBA" id="ARBA00004496"/>
    </source>
</evidence>
<dbReference type="InterPro" id="IPR048714">
    <property type="entry name" value="DpiA-like_HTH"/>
</dbReference>
<dbReference type="PATRIC" id="fig|37927.3.peg.1817"/>
<dbReference type="GO" id="GO:0003700">
    <property type="term" value="F:DNA-binding transcription factor activity"/>
    <property type="evidence" value="ECO:0007669"/>
    <property type="project" value="InterPro"/>
</dbReference>
<comment type="subcellular location">
    <subcellularLocation>
        <location evidence="1 9">Cytoplasm</location>
    </subcellularLocation>
</comment>
<evidence type="ECO:0000256" key="2">
    <source>
        <dbReference type="ARBA" id="ARBA00022490"/>
    </source>
</evidence>
<feature type="modified residue" description="4-aspartylphosphate" evidence="10">
    <location>
        <position position="71"/>
    </location>
</feature>
<dbReference type="Pfam" id="PF00072">
    <property type="entry name" value="Response_reg"/>
    <property type="match status" value="1"/>
</dbReference>
<reference evidence="12 13" key="1">
    <citation type="submission" date="2016-02" db="EMBL/GenBank/DDBJ databases">
        <title>Complete genome of Sinomonas atrocyanea KCTC 3377.</title>
        <authorList>
            <person name="Kim K.M."/>
        </authorList>
    </citation>
    <scope>NUCLEOTIDE SEQUENCE [LARGE SCALE GENOMIC DNA]</scope>
    <source>
        <strain evidence="12 13">KCTC 3377</strain>
    </source>
</reference>
<accession>A0A127A471</accession>
<evidence type="ECO:0000313" key="13">
    <source>
        <dbReference type="Proteomes" id="UP000070134"/>
    </source>
</evidence>
<protein>
    <recommendedName>
        <fullName evidence="9">Transcriptional regulatory protein</fullName>
    </recommendedName>
</protein>
<dbReference type="SUPFAM" id="SSF52172">
    <property type="entry name" value="CheY-like"/>
    <property type="match status" value="1"/>
</dbReference>
<dbReference type="SUPFAM" id="SSF46785">
    <property type="entry name" value="Winged helix' DNA-binding domain"/>
    <property type="match status" value="1"/>
</dbReference>
<gene>
    <name evidence="12" type="ORF">SA2016_1768</name>
</gene>
<evidence type="ECO:0000256" key="10">
    <source>
        <dbReference type="PROSITE-ProRule" id="PRU00169"/>
    </source>
</evidence>